<dbReference type="AlphaFoldDB" id="A0A329S6W1"/>
<organism evidence="2 3">
    <name type="scientific">Phytophthora cactorum</name>
    <dbReference type="NCBI Taxonomy" id="29920"/>
    <lineage>
        <taxon>Eukaryota</taxon>
        <taxon>Sar</taxon>
        <taxon>Stramenopiles</taxon>
        <taxon>Oomycota</taxon>
        <taxon>Peronosporomycetes</taxon>
        <taxon>Peronosporales</taxon>
        <taxon>Peronosporaceae</taxon>
        <taxon>Phytophthora</taxon>
    </lineage>
</organism>
<proteinExistence type="predicted"/>
<protein>
    <submittedName>
        <fullName evidence="2">Uncharacterized protein</fullName>
    </submittedName>
</protein>
<feature type="region of interest" description="Disordered" evidence="1">
    <location>
        <begin position="81"/>
        <end position="112"/>
    </location>
</feature>
<reference evidence="2 3" key="1">
    <citation type="submission" date="2018-01" db="EMBL/GenBank/DDBJ databases">
        <title>Draft genome of the strawberry crown rot pathogen Phytophthora cactorum.</title>
        <authorList>
            <person name="Armitage A.D."/>
            <person name="Lysoe E."/>
            <person name="Nellist C.F."/>
            <person name="Harrison R.J."/>
            <person name="Brurberg M.B."/>
        </authorList>
    </citation>
    <scope>NUCLEOTIDE SEQUENCE [LARGE SCALE GENOMIC DNA]</scope>
    <source>
        <strain evidence="2 3">10300</strain>
    </source>
</reference>
<evidence type="ECO:0000313" key="2">
    <source>
        <dbReference type="EMBL" id="RAW31272.1"/>
    </source>
</evidence>
<dbReference type="OrthoDB" id="129422at2759"/>
<feature type="compositionally biased region" description="Gly residues" evidence="1">
    <location>
        <begin position="81"/>
        <end position="95"/>
    </location>
</feature>
<dbReference type="VEuPathDB" id="FungiDB:PC110_g12388"/>
<name>A0A329S6W1_9STRA</name>
<evidence type="ECO:0000256" key="1">
    <source>
        <dbReference type="SAM" id="MobiDB-lite"/>
    </source>
</evidence>
<dbReference type="EMBL" id="MJFZ01000330">
    <property type="protein sequence ID" value="RAW31272.1"/>
    <property type="molecule type" value="Genomic_DNA"/>
</dbReference>
<accession>A0A329S6W1</accession>
<gene>
    <name evidence="2" type="ORF">PC110_g12388</name>
</gene>
<evidence type="ECO:0000313" key="3">
    <source>
        <dbReference type="Proteomes" id="UP000251314"/>
    </source>
</evidence>
<keyword evidence="3" id="KW-1185">Reference proteome</keyword>
<dbReference type="Proteomes" id="UP000251314">
    <property type="component" value="Unassembled WGS sequence"/>
</dbReference>
<comment type="caution">
    <text evidence="2">The sequence shown here is derived from an EMBL/GenBank/DDBJ whole genome shotgun (WGS) entry which is preliminary data.</text>
</comment>
<sequence length="129" mass="13988">MQIYTCARFVSLKTELVDLQHTIADSIMVDMLLESLPDQTEFECLKFSICYGADPSVYTPKRVRELKLAAAARQKEFCGKRGGIRGGQKGGGAKGGDQVRGEGQQDKLSGGRKLGACYVCGSTKHLKAN</sequence>